<organism evidence="1 2">
    <name type="scientific">Lentzea atacamensis</name>
    <dbReference type="NCBI Taxonomy" id="531938"/>
    <lineage>
        <taxon>Bacteria</taxon>
        <taxon>Bacillati</taxon>
        <taxon>Actinomycetota</taxon>
        <taxon>Actinomycetes</taxon>
        <taxon>Pseudonocardiales</taxon>
        <taxon>Pseudonocardiaceae</taxon>
        <taxon>Lentzea</taxon>
    </lineage>
</organism>
<evidence type="ECO:0000313" key="2">
    <source>
        <dbReference type="Proteomes" id="UP000248714"/>
    </source>
</evidence>
<dbReference type="EMBL" id="QLTT01000001">
    <property type="protein sequence ID" value="RAS70452.1"/>
    <property type="molecule type" value="Genomic_DNA"/>
</dbReference>
<reference evidence="1 2" key="1">
    <citation type="submission" date="2018-06" db="EMBL/GenBank/DDBJ databases">
        <title>Genomic Encyclopedia of Type Strains, Phase IV (KMG-IV): sequencing the most valuable type-strain genomes for metagenomic binning, comparative biology and taxonomic classification.</title>
        <authorList>
            <person name="Goeker M."/>
        </authorList>
    </citation>
    <scope>NUCLEOTIDE SEQUENCE [LARGE SCALE GENOMIC DNA]</scope>
    <source>
        <strain evidence="1 2">DSM 45479</strain>
    </source>
</reference>
<proteinExistence type="predicted"/>
<sequence>MGAGTYGDAAYRFLVPDAPHHKRTDRDLFPAFDSTRAATLNVFRARPGVQRPSLVSSWSGSIDRLLLSFPSYGVHAAELAAGYRSVIDAMRVGTRFVVVHHESDRQTVEEWFSGHPAGNVSYVPMPDYVDFTDWAEDGYLALVDTADAEDAEDAEDADEGRTYLLEPWSFPRSGDSLIADNVEEHTSVRASQAPLVFQGGNCLIGDDFWLLGTDYFLDTLELIRSGELPVSVPEGRTEVEFVRELFSRHVDSARELQLVGTKRPLGLKKYYATADAGEFFLDLPGGGTGDLQPIFHIDMFVTLAGPADDGRFRVLVGSPRLADEVLGTKSPYALQNAYDEIAAEFDRRGFAVQRNPLVHRPQITQQLTFAALRDFAGTADGAELREVVAEFTAAGAQPGSTIQVRSWHHITWNNCLVENSSSVGRTVYLPTFGHGGQADLAVIDDEMDRLWTGLGFKVVRLADFNAFASRLGVVHCIKKYLGRGA</sequence>
<protein>
    <submittedName>
        <fullName evidence="1">Uncharacterized protein</fullName>
    </submittedName>
</protein>
<name>A0ABX9EL50_9PSEU</name>
<accession>A0ABX9EL50</accession>
<keyword evidence="2" id="KW-1185">Reference proteome</keyword>
<comment type="caution">
    <text evidence="1">The sequence shown here is derived from an EMBL/GenBank/DDBJ whole genome shotgun (WGS) entry which is preliminary data.</text>
</comment>
<dbReference type="Gene3D" id="3.75.10.10">
    <property type="entry name" value="L-arginine/glycine Amidinotransferase, Chain A"/>
    <property type="match status" value="1"/>
</dbReference>
<dbReference type="RefSeq" id="WP_112225524.1">
    <property type="nucleotide sequence ID" value="NZ_QLTT01000001.1"/>
</dbReference>
<dbReference type="Proteomes" id="UP000248714">
    <property type="component" value="Unassembled WGS sequence"/>
</dbReference>
<evidence type="ECO:0000313" key="1">
    <source>
        <dbReference type="EMBL" id="RAS70452.1"/>
    </source>
</evidence>
<gene>
    <name evidence="1" type="ORF">C8D87_101752</name>
</gene>